<feature type="non-terminal residue" evidence="2">
    <location>
        <position position="228"/>
    </location>
</feature>
<dbReference type="Proteomes" id="UP000663836">
    <property type="component" value="Unassembled WGS sequence"/>
</dbReference>
<feature type="region of interest" description="Disordered" evidence="1">
    <location>
        <begin position="66"/>
        <end position="98"/>
    </location>
</feature>
<feature type="compositionally biased region" description="Low complexity" evidence="1">
    <location>
        <begin position="72"/>
        <end position="87"/>
    </location>
</feature>
<dbReference type="EMBL" id="CAJOBD010009308">
    <property type="protein sequence ID" value="CAF4132366.1"/>
    <property type="molecule type" value="Genomic_DNA"/>
</dbReference>
<proteinExistence type="predicted"/>
<gene>
    <name evidence="2" type="ORF">JBS370_LOCUS33114</name>
</gene>
<accession>A0A819X1G6</accession>
<sequence length="228" mass="24922">GNVNCASFVAEQLKQLPNPHINDDRQCESKFKELELEYERNKQVLTARIKTVTICFITRWRISEAAPPTNDSSPPSSNSEKSSISSIGDIHRPTIISTPSSKNAHNVITKIGIVPPSILTRTQQTSSILELPLLPVPIVDKRNVIPTQSISNSNINIIYSIGSSTTRNNVIRSVGDISRLTKTSYQIVITTTTGLAKCICHLLKLDVNSLLENNLGLISGTGTMTTET</sequence>
<dbReference type="AlphaFoldDB" id="A0A819X1G6"/>
<protein>
    <submittedName>
        <fullName evidence="2">Uncharacterized protein</fullName>
    </submittedName>
</protein>
<organism evidence="2 3">
    <name type="scientific">Rotaria sordida</name>
    <dbReference type="NCBI Taxonomy" id="392033"/>
    <lineage>
        <taxon>Eukaryota</taxon>
        <taxon>Metazoa</taxon>
        <taxon>Spiralia</taxon>
        <taxon>Gnathifera</taxon>
        <taxon>Rotifera</taxon>
        <taxon>Eurotatoria</taxon>
        <taxon>Bdelloidea</taxon>
        <taxon>Philodinida</taxon>
        <taxon>Philodinidae</taxon>
        <taxon>Rotaria</taxon>
    </lineage>
</organism>
<evidence type="ECO:0000313" key="3">
    <source>
        <dbReference type="Proteomes" id="UP000663836"/>
    </source>
</evidence>
<name>A0A819X1G6_9BILA</name>
<reference evidence="2" key="1">
    <citation type="submission" date="2021-02" db="EMBL/GenBank/DDBJ databases">
        <authorList>
            <person name="Nowell W R."/>
        </authorList>
    </citation>
    <scope>NUCLEOTIDE SEQUENCE</scope>
</reference>
<comment type="caution">
    <text evidence="2">The sequence shown here is derived from an EMBL/GenBank/DDBJ whole genome shotgun (WGS) entry which is preliminary data.</text>
</comment>
<evidence type="ECO:0000256" key="1">
    <source>
        <dbReference type="SAM" id="MobiDB-lite"/>
    </source>
</evidence>
<evidence type="ECO:0000313" key="2">
    <source>
        <dbReference type="EMBL" id="CAF4132366.1"/>
    </source>
</evidence>